<proteinExistence type="inferred from homology"/>
<name>A0A8H5GHC9_9AGAR</name>
<organism evidence="4 5">
    <name type="scientific">Tetrapyrgos nigripes</name>
    <dbReference type="NCBI Taxonomy" id="182062"/>
    <lineage>
        <taxon>Eukaryota</taxon>
        <taxon>Fungi</taxon>
        <taxon>Dikarya</taxon>
        <taxon>Basidiomycota</taxon>
        <taxon>Agaricomycotina</taxon>
        <taxon>Agaricomycetes</taxon>
        <taxon>Agaricomycetidae</taxon>
        <taxon>Agaricales</taxon>
        <taxon>Marasmiineae</taxon>
        <taxon>Marasmiaceae</taxon>
        <taxon>Tetrapyrgos</taxon>
    </lineage>
</organism>
<keyword evidence="2" id="KW-0560">Oxidoreductase</keyword>
<dbReference type="EMBL" id="JAACJM010000031">
    <property type="protein sequence ID" value="KAF5364829.1"/>
    <property type="molecule type" value="Genomic_DNA"/>
</dbReference>
<sequence length="153" mass="17362">MFDDPEHYFLEGSQSVAEWNALHPEGQGSIYLGESARVNGELQTLYHISMFHQLQCLNHLRLYGNDQPARTGYCVNYLLQAFMCFADTTLEEGGVGAKRADGRVTALANNTHICRDWNQLYDFVAENRKGWTDEQIELEAELSRGTLLAGFIR</sequence>
<reference evidence="4 5" key="1">
    <citation type="journal article" date="2020" name="ISME J.">
        <title>Uncovering the hidden diversity of litter-decomposition mechanisms in mushroom-forming fungi.</title>
        <authorList>
            <person name="Floudas D."/>
            <person name="Bentzer J."/>
            <person name="Ahren D."/>
            <person name="Johansson T."/>
            <person name="Persson P."/>
            <person name="Tunlid A."/>
        </authorList>
    </citation>
    <scope>NUCLEOTIDE SEQUENCE [LARGE SCALE GENOMIC DNA]</scope>
    <source>
        <strain evidence="4 5">CBS 291.85</strain>
    </source>
</reference>
<dbReference type="PANTHER" id="PTHR33365">
    <property type="entry name" value="YALI0B05434P"/>
    <property type="match status" value="1"/>
</dbReference>
<dbReference type="Pfam" id="PF11807">
    <property type="entry name" value="UstYa"/>
    <property type="match status" value="1"/>
</dbReference>
<comment type="pathway">
    <text evidence="1">Mycotoxin biosynthesis.</text>
</comment>
<dbReference type="PANTHER" id="PTHR33365:SF11">
    <property type="entry name" value="TAT PATHWAY SIGNAL SEQUENCE"/>
    <property type="match status" value="1"/>
</dbReference>
<dbReference type="GO" id="GO:0043386">
    <property type="term" value="P:mycotoxin biosynthetic process"/>
    <property type="evidence" value="ECO:0007669"/>
    <property type="project" value="InterPro"/>
</dbReference>
<evidence type="ECO:0000313" key="5">
    <source>
        <dbReference type="Proteomes" id="UP000559256"/>
    </source>
</evidence>
<dbReference type="GO" id="GO:0016491">
    <property type="term" value="F:oxidoreductase activity"/>
    <property type="evidence" value="ECO:0007669"/>
    <property type="project" value="UniProtKB-KW"/>
</dbReference>
<gene>
    <name evidence="4" type="ORF">D9758_009361</name>
</gene>
<accession>A0A8H5GHC9</accession>
<comment type="similarity">
    <text evidence="3">Belongs to the ustYa family.</text>
</comment>
<dbReference type="Proteomes" id="UP000559256">
    <property type="component" value="Unassembled WGS sequence"/>
</dbReference>
<evidence type="ECO:0000256" key="3">
    <source>
        <dbReference type="ARBA" id="ARBA00035112"/>
    </source>
</evidence>
<dbReference type="OrthoDB" id="8300214at2759"/>
<keyword evidence="5" id="KW-1185">Reference proteome</keyword>
<evidence type="ECO:0000313" key="4">
    <source>
        <dbReference type="EMBL" id="KAF5364829.1"/>
    </source>
</evidence>
<evidence type="ECO:0000256" key="2">
    <source>
        <dbReference type="ARBA" id="ARBA00023002"/>
    </source>
</evidence>
<dbReference type="InterPro" id="IPR021765">
    <property type="entry name" value="UstYa-like"/>
</dbReference>
<evidence type="ECO:0000256" key="1">
    <source>
        <dbReference type="ARBA" id="ARBA00004685"/>
    </source>
</evidence>
<dbReference type="AlphaFoldDB" id="A0A8H5GHC9"/>
<protein>
    <submittedName>
        <fullName evidence="4">Uncharacterized protein</fullName>
    </submittedName>
</protein>
<comment type="caution">
    <text evidence="4">The sequence shown here is derived from an EMBL/GenBank/DDBJ whole genome shotgun (WGS) entry which is preliminary data.</text>
</comment>